<dbReference type="Proteomes" id="UP000075840">
    <property type="component" value="Unassembled WGS sequence"/>
</dbReference>
<dbReference type="VEuPathDB" id="VectorBase:AARA014465"/>
<keyword evidence="2" id="KW-1185">Reference proteome</keyword>
<accession>A0A182IG63</accession>
<evidence type="ECO:0000313" key="1">
    <source>
        <dbReference type="EnsemblMetazoa" id="AARA014465-PA"/>
    </source>
</evidence>
<reference evidence="1" key="1">
    <citation type="submission" date="2022-08" db="UniProtKB">
        <authorList>
            <consortium name="EnsemblMetazoa"/>
        </authorList>
    </citation>
    <scope>IDENTIFICATION</scope>
    <source>
        <strain evidence="1">Dongola</strain>
    </source>
</reference>
<proteinExistence type="predicted"/>
<dbReference type="EMBL" id="APCN01001423">
    <property type="status" value="NOT_ANNOTATED_CDS"/>
    <property type="molecule type" value="Genomic_DNA"/>
</dbReference>
<protein>
    <submittedName>
        <fullName evidence="1">Uncharacterized protein</fullName>
    </submittedName>
</protein>
<dbReference type="AlphaFoldDB" id="A0A182IG63"/>
<evidence type="ECO:0000313" key="2">
    <source>
        <dbReference type="Proteomes" id="UP000075840"/>
    </source>
</evidence>
<dbReference type="EnsemblMetazoa" id="AARA014465-RA">
    <property type="protein sequence ID" value="AARA014465-PA"/>
    <property type="gene ID" value="AARA014465"/>
</dbReference>
<name>A0A182IG63_ANOAR</name>
<organism evidence="1 2">
    <name type="scientific">Anopheles arabiensis</name>
    <name type="common">Mosquito</name>
    <dbReference type="NCBI Taxonomy" id="7173"/>
    <lineage>
        <taxon>Eukaryota</taxon>
        <taxon>Metazoa</taxon>
        <taxon>Ecdysozoa</taxon>
        <taxon>Arthropoda</taxon>
        <taxon>Hexapoda</taxon>
        <taxon>Insecta</taxon>
        <taxon>Pterygota</taxon>
        <taxon>Neoptera</taxon>
        <taxon>Endopterygota</taxon>
        <taxon>Diptera</taxon>
        <taxon>Nematocera</taxon>
        <taxon>Culicoidea</taxon>
        <taxon>Culicidae</taxon>
        <taxon>Anophelinae</taxon>
        <taxon>Anopheles</taxon>
    </lineage>
</organism>
<sequence>MDKRRGLIFNTGLILLFLLQG</sequence>